<dbReference type="InterPro" id="IPR012338">
    <property type="entry name" value="Beta-lactam/transpept-like"/>
</dbReference>
<dbReference type="EMBL" id="MFGJ01000001">
    <property type="protein sequence ID" value="OGF33473.1"/>
    <property type="molecule type" value="Genomic_DNA"/>
</dbReference>
<dbReference type="GO" id="GO:0071555">
    <property type="term" value="P:cell wall organization"/>
    <property type="evidence" value="ECO:0007669"/>
    <property type="project" value="UniProtKB-KW"/>
</dbReference>
<evidence type="ECO:0000256" key="3">
    <source>
        <dbReference type="ARBA" id="ARBA00007739"/>
    </source>
</evidence>
<dbReference type="InterPro" id="IPR001264">
    <property type="entry name" value="Glyco_trans_51"/>
</dbReference>
<dbReference type="GO" id="GO:0009252">
    <property type="term" value="P:peptidoglycan biosynthetic process"/>
    <property type="evidence" value="ECO:0007669"/>
    <property type="project" value="UniProtKB-KW"/>
</dbReference>
<dbReference type="GO" id="GO:0009002">
    <property type="term" value="F:serine-type D-Ala-D-Ala carboxypeptidase activity"/>
    <property type="evidence" value="ECO:0007669"/>
    <property type="project" value="UniProtKB-EC"/>
</dbReference>
<evidence type="ECO:0000256" key="9">
    <source>
        <dbReference type="ARBA" id="ARBA00022801"/>
    </source>
</evidence>
<name>A0A1F5T421_9BACT</name>
<dbReference type="InterPro" id="IPR036950">
    <property type="entry name" value="PBP_transglycosylase"/>
</dbReference>
<dbReference type="STRING" id="1798002.A2478_02160"/>
<dbReference type="Gene3D" id="2.60.40.10">
    <property type="entry name" value="Immunoglobulins"/>
    <property type="match status" value="1"/>
</dbReference>
<dbReference type="InterPro" id="IPR023346">
    <property type="entry name" value="Lysozyme-like_dom_sf"/>
</dbReference>
<dbReference type="AlphaFoldDB" id="A0A1F5T421"/>
<dbReference type="InterPro" id="IPR001460">
    <property type="entry name" value="PCN-bd_Tpept"/>
</dbReference>
<keyword evidence="14" id="KW-0961">Cell wall biogenesis/degradation</keyword>
<dbReference type="SUPFAM" id="SSF56601">
    <property type="entry name" value="beta-lactamase/transpeptidase-like"/>
    <property type="match status" value="1"/>
</dbReference>
<comment type="subcellular location">
    <subcellularLocation>
        <location evidence="1">Cell membrane</location>
    </subcellularLocation>
</comment>
<comment type="caution">
    <text evidence="21">The sequence shown here is derived from an EMBL/GenBank/DDBJ whole genome shotgun (WGS) entry which is preliminary data.</text>
</comment>
<evidence type="ECO:0000256" key="10">
    <source>
        <dbReference type="ARBA" id="ARBA00022960"/>
    </source>
</evidence>
<evidence type="ECO:0000259" key="19">
    <source>
        <dbReference type="Pfam" id="PF00905"/>
    </source>
</evidence>
<organism evidence="21 22">
    <name type="scientific">Candidatus Falkowbacteria bacterium RIFOXYC2_FULL_36_12</name>
    <dbReference type="NCBI Taxonomy" id="1798002"/>
    <lineage>
        <taxon>Bacteria</taxon>
        <taxon>Candidatus Falkowiibacteriota</taxon>
    </lineage>
</organism>
<dbReference type="Gene3D" id="3.40.710.10">
    <property type="entry name" value="DD-peptidase/beta-lactamase superfamily"/>
    <property type="match status" value="1"/>
</dbReference>
<evidence type="ECO:0000259" key="20">
    <source>
        <dbReference type="Pfam" id="PF00912"/>
    </source>
</evidence>
<comment type="similarity">
    <text evidence="2">In the C-terminal section; belongs to the transpeptidase family.</text>
</comment>
<feature type="domain" description="Penicillin-binding protein transpeptidase" evidence="19">
    <location>
        <begin position="351"/>
        <end position="628"/>
    </location>
</feature>
<keyword evidence="10" id="KW-0133">Cell shape</keyword>
<dbReference type="SUPFAM" id="SSF53955">
    <property type="entry name" value="Lysozyme-like"/>
    <property type="match status" value="1"/>
</dbReference>
<keyword evidence="5" id="KW-0121">Carboxypeptidase</keyword>
<dbReference type="FunFam" id="1.10.3810.10:FF:000001">
    <property type="entry name" value="Penicillin-binding protein 1A"/>
    <property type="match status" value="1"/>
</dbReference>
<comment type="catalytic activity">
    <reaction evidence="15">
        <text>Preferential cleavage: (Ac)2-L-Lys-D-Ala-|-D-Ala. Also transpeptidation of peptidyl-alanyl moieties that are N-acyl substituents of D-alanine.</text>
        <dbReference type="EC" id="3.4.16.4"/>
    </reaction>
</comment>
<evidence type="ECO:0000256" key="15">
    <source>
        <dbReference type="ARBA" id="ARBA00034000"/>
    </source>
</evidence>
<evidence type="ECO:0000256" key="8">
    <source>
        <dbReference type="ARBA" id="ARBA00022679"/>
    </source>
</evidence>
<reference evidence="21 22" key="1">
    <citation type="journal article" date="2016" name="Nat. Commun.">
        <title>Thousands of microbial genomes shed light on interconnected biogeochemical processes in an aquifer system.</title>
        <authorList>
            <person name="Anantharaman K."/>
            <person name="Brown C.T."/>
            <person name="Hug L.A."/>
            <person name="Sharon I."/>
            <person name="Castelle C.J."/>
            <person name="Probst A.J."/>
            <person name="Thomas B.C."/>
            <person name="Singh A."/>
            <person name="Wilkins M.J."/>
            <person name="Karaoz U."/>
            <person name="Brodie E.L."/>
            <person name="Williams K.H."/>
            <person name="Hubbard S.S."/>
            <person name="Banfield J.F."/>
        </authorList>
    </citation>
    <scope>NUCLEOTIDE SEQUENCE [LARGE SCALE GENOMIC DNA]</scope>
</reference>
<keyword evidence="11" id="KW-0573">Peptidoglycan synthesis</keyword>
<evidence type="ECO:0000256" key="16">
    <source>
        <dbReference type="ARBA" id="ARBA00049902"/>
    </source>
</evidence>
<keyword evidence="12 18" id="KW-0472">Membrane</keyword>
<dbReference type="GO" id="GO:0006508">
    <property type="term" value="P:proteolysis"/>
    <property type="evidence" value="ECO:0007669"/>
    <property type="project" value="UniProtKB-KW"/>
</dbReference>
<comment type="similarity">
    <text evidence="3">In the N-terminal section; belongs to the glycosyltransferase 51 family.</text>
</comment>
<dbReference type="Pfam" id="PF00905">
    <property type="entry name" value="Transpeptidase"/>
    <property type="match status" value="1"/>
</dbReference>
<accession>A0A1F5T421</accession>
<evidence type="ECO:0000256" key="5">
    <source>
        <dbReference type="ARBA" id="ARBA00022645"/>
    </source>
</evidence>
<dbReference type="Pfam" id="PF00912">
    <property type="entry name" value="Transgly"/>
    <property type="match status" value="1"/>
</dbReference>
<evidence type="ECO:0000256" key="14">
    <source>
        <dbReference type="ARBA" id="ARBA00023316"/>
    </source>
</evidence>
<comment type="catalytic activity">
    <reaction evidence="16">
        <text>[GlcNAc-(1-&gt;4)-Mur2Ac(oyl-L-Ala-gamma-D-Glu-L-Lys-D-Ala-D-Ala)](n)-di-trans,octa-cis-undecaprenyl diphosphate + beta-D-GlcNAc-(1-&gt;4)-Mur2Ac(oyl-L-Ala-gamma-D-Glu-L-Lys-D-Ala-D-Ala)-di-trans,octa-cis-undecaprenyl diphosphate = [GlcNAc-(1-&gt;4)-Mur2Ac(oyl-L-Ala-gamma-D-Glu-L-Lys-D-Ala-D-Ala)](n+1)-di-trans,octa-cis-undecaprenyl diphosphate + di-trans,octa-cis-undecaprenyl diphosphate + H(+)</text>
        <dbReference type="Rhea" id="RHEA:23708"/>
        <dbReference type="Rhea" id="RHEA-COMP:9602"/>
        <dbReference type="Rhea" id="RHEA-COMP:9603"/>
        <dbReference type="ChEBI" id="CHEBI:15378"/>
        <dbReference type="ChEBI" id="CHEBI:58405"/>
        <dbReference type="ChEBI" id="CHEBI:60033"/>
        <dbReference type="ChEBI" id="CHEBI:78435"/>
        <dbReference type="EC" id="2.4.99.28"/>
    </reaction>
</comment>
<keyword evidence="8" id="KW-0808">Transferase</keyword>
<dbReference type="InterPro" id="IPR050396">
    <property type="entry name" value="Glycosyltr_51/Transpeptidase"/>
</dbReference>
<keyword evidence="18" id="KW-1133">Transmembrane helix</keyword>
<evidence type="ECO:0000256" key="13">
    <source>
        <dbReference type="ARBA" id="ARBA00023268"/>
    </source>
</evidence>
<feature type="transmembrane region" description="Helical" evidence="18">
    <location>
        <begin position="34"/>
        <end position="57"/>
    </location>
</feature>
<evidence type="ECO:0000256" key="1">
    <source>
        <dbReference type="ARBA" id="ARBA00004236"/>
    </source>
</evidence>
<keyword evidence="6" id="KW-0645">Protease</keyword>
<evidence type="ECO:0000256" key="11">
    <source>
        <dbReference type="ARBA" id="ARBA00022984"/>
    </source>
</evidence>
<dbReference type="Gene3D" id="1.10.3810.10">
    <property type="entry name" value="Biosynthetic peptidoglycan transglycosylase-like"/>
    <property type="match status" value="1"/>
</dbReference>
<evidence type="ECO:0000256" key="18">
    <source>
        <dbReference type="SAM" id="Phobius"/>
    </source>
</evidence>
<keyword evidence="18" id="KW-0812">Transmembrane</keyword>
<dbReference type="InterPro" id="IPR013783">
    <property type="entry name" value="Ig-like_fold"/>
</dbReference>
<dbReference type="GO" id="GO:0005886">
    <property type="term" value="C:plasma membrane"/>
    <property type="evidence" value="ECO:0007669"/>
    <property type="project" value="UniProtKB-SubCell"/>
</dbReference>
<protein>
    <submittedName>
        <fullName evidence="21">Uncharacterized protein</fullName>
    </submittedName>
</protein>
<keyword evidence="13" id="KW-0511">Multifunctional enzyme</keyword>
<dbReference type="PANTHER" id="PTHR32282:SF11">
    <property type="entry name" value="PENICILLIN-BINDING PROTEIN 1B"/>
    <property type="match status" value="1"/>
</dbReference>
<sequence>MPFPQFKKVSNHQPYNDDNLMVKKTKKKKKLIKILLRYGVMAGAVLLILIVALFAWFSRGLPNPDRIIDRTIAQSTKIYDSKQETVLYEIHGDEKRTLVKLDEMPDYIPKATIAVEDRYFYDHHGFNVVAMIKGTLIDPLLGRGVRGGSTLTQQLVKNAILTNERSISRKIKEFILSFQIESKFTKDQILQMYLNEIPYGSTAYGVASAAQTYFGKELKDITLGEAAVLAALPQAPTFYSPYGNNVDRLIVRQQYVLDQMTDLGYITKQQADEARSEQIVFRKKSESIQAPHFVMYVKEKLADMFGDKMVEQGGLKVITTLDVEMQKKAEEAVVNGVDRRGGQYGFTNAALFAMNPKDGHILAMVGSKDYFDDTIDGNVNVTTRLRQPGSSIKPLVYAAAFNKGYTPETMLFDVNTIFKTDTKNYEPKNYDLKENGPVTMRKALQGSLNIPAVKTLYLVGIDNMINFLEMMGYTSFQDRSRFGLALVLGGGEVTLEEHVAAFSVFPNEGIYRESVAILKVEDANGEVLFEAKEKERKVLDKNIANTMNNVLSDNGARAYIFGANNYLTISGRPVGAKTGTTNDYRDAWTVGYTPSIAAGVWVGNNNNSEMKRGADGSVIAAPIWNEFMSAVLQGQPVESFNSFIPAKTDKPVLNGNFANEQILKIDKFSGKLATDNTPASAVEEKTFKEVHNILHYVNKDDPQGGYPNTPQSDQQYSSWESGVQKWIEKQKTSDDPAKREQFDFINQAPPTEYDDVHIPANKPSLQIYSPQNNETISSSNLNVEVNVSAPRGISRVEYYLDEQLINTVYSAPFNLSFNISSIFGNGYHKLKVVVFDDVDNSAEEAIDINVLAERKDPSVNWINPIGNRSLSAGDFPFVTTVQLNDVLASKKIDFYYNKNGSSATSLYGSEVAPGNQNISVPMEYPGEAGVYELRAILTLQDNRTFSSGVVKVKVD</sequence>
<feature type="compositionally biased region" description="Polar residues" evidence="17">
    <location>
        <begin position="706"/>
        <end position="720"/>
    </location>
</feature>
<dbReference type="GO" id="GO:0008658">
    <property type="term" value="F:penicillin binding"/>
    <property type="evidence" value="ECO:0007669"/>
    <property type="project" value="InterPro"/>
</dbReference>
<proteinExistence type="inferred from homology"/>
<feature type="region of interest" description="Disordered" evidence="17">
    <location>
        <begin position="698"/>
        <end position="720"/>
    </location>
</feature>
<dbReference type="GO" id="GO:0008360">
    <property type="term" value="P:regulation of cell shape"/>
    <property type="evidence" value="ECO:0007669"/>
    <property type="project" value="UniProtKB-KW"/>
</dbReference>
<evidence type="ECO:0000256" key="6">
    <source>
        <dbReference type="ARBA" id="ARBA00022670"/>
    </source>
</evidence>
<evidence type="ECO:0000256" key="17">
    <source>
        <dbReference type="SAM" id="MobiDB-lite"/>
    </source>
</evidence>
<evidence type="ECO:0000256" key="7">
    <source>
        <dbReference type="ARBA" id="ARBA00022676"/>
    </source>
</evidence>
<dbReference type="NCBIfam" id="TIGR02074">
    <property type="entry name" value="PBP_1a_fam"/>
    <property type="match status" value="1"/>
</dbReference>
<dbReference type="GO" id="GO:0030288">
    <property type="term" value="C:outer membrane-bounded periplasmic space"/>
    <property type="evidence" value="ECO:0007669"/>
    <property type="project" value="TreeGrafter"/>
</dbReference>
<gene>
    <name evidence="21" type="ORF">A2478_02160</name>
</gene>
<evidence type="ECO:0000313" key="22">
    <source>
        <dbReference type="Proteomes" id="UP000179001"/>
    </source>
</evidence>
<keyword evidence="4" id="KW-1003">Cell membrane</keyword>
<feature type="domain" description="Glycosyl transferase family 51" evidence="20">
    <location>
        <begin position="85"/>
        <end position="260"/>
    </location>
</feature>
<keyword evidence="9" id="KW-0378">Hydrolase</keyword>
<keyword evidence="7" id="KW-0328">Glycosyltransferase</keyword>
<dbReference type="PANTHER" id="PTHR32282">
    <property type="entry name" value="BINDING PROTEIN TRANSPEPTIDASE, PUTATIVE-RELATED"/>
    <property type="match status" value="1"/>
</dbReference>
<evidence type="ECO:0000256" key="12">
    <source>
        <dbReference type="ARBA" id="ARBA00023136"/>
    </source>
</evidence>
<evidence type="ECO:0000313" key="21">
    <source>
        <dbReference type="EMBL" id="OGF33473.1"/>
    </source>
</evidence>
<dbReference type="Proteomes" id="UP000179001">
    <property type="component" value="Unassembled WGS sequence"/>
</dbReference>
<evidence type="ECO:0000256" key="4">
    <source>
        <dbReference type="ARBA" id="ARBA00022475"/>
    </source>
</evidence>
<evidence type="ECO:0000256" key="2">
    <source>
        <dbReference type="ARBA" id="ARBA00007090"/>
    </source>
</evidence>
<dbReference type="GO" id="GO:0008955">
    <property type="term" value="F:peptidoglycan glycosyltransferase activity"/>
    <property type="evidence" value="ECO:0007669"/>
    <property type="project" value="UniProtKB-EC"/>
</dbReference>
<dbReference type="Pfam" id="PF17957">
    <property type="entry name" value="Big_7"/>
    <property type="match status" value="1"/>
</dbReference>